<gene>
    <name evidence="1" type="ORF">AVDCRST_MAG56-4484</name>
</gene>
<name>A0A6J4JXM3_9SPHI</name>
<dbReference type="AlphaFoldDB" id="A0A6J4JXM3"/>
<organism evidence="1">
    <name type="scientific">uncultured Cytophagales bacterium</name>
    <dbReference type="NCBI Taxonomy" id="158755"/>
    <lineage>
        <taxon>Bacteria</taxon>
        <taxon>Pseudomonadati</taxon>
        <taxon>Bacteroidota</taxon>
        <taxon>Sphingobacteriia</taxon>
        <taxon>Sphingobacteriales</taxon>
        <taxon>environmental samples</taxon>
    </lineage>
</organism>
<accession>A0A6J4JXM3</accession>
<proteinExistence type="predicted"/>
<dbReference type="EMBL" id="CADCTQ010000377">
    <property type="protein sequence ID" value="CAA9289902.1"/>
    <property type="molecule type" value="Genomic_DNA"/>
</dbReference>
<protein>
    <submittedName>
        <fullName evidence="1">Uncharacterized protein</fullName>
    </submittedName>
</protein>
<reference evidence="1" key="1">
    <citation type="submission" date="2020-02" db="EMBL/GenBank/DDBJ databases">
        <authorList>
            <person name="Meier V. D."/>
        </authorList>
    </citation>
    <scope>NUCLEOTIDE SEQUENCE</scope>
    <source>
        <strain evidence="1">AVDCRST_MAG56</strain>
    </source>
</reference>
<sequence>LFIQQCTLGATGHALQIFSKPVGSQPGHFAGLAGLFEQVGSPRHDGQFFGKNFTMLRQVEAVAGMGSWVEGTAFRVYFKQTI</sequence>
<feature type="non-terminal residue" evidence="1">
    <location>
        <position position="1"/>
    </location>
</feature>
<evidence type="ECO:0000313" key="1">
    <source>
        <dbReference type="EMBL" id="CAA9289902.1"/>
    </source>
</evidence>